<dbReference type="Proteomes" id="UP000654075">
    <property type="component" value="Unassembled WGS sequence"/>
</dbReference>
<dbReference type="InterPro" id="IPR019410">
    <property type="entry name" value="Methyltransf_16"/>
</dbReference>
<dbReference type="Gene3D" id="3.40.50.150">
    <property type="entry name" value="Vaccinia Virus protein VP39"/>
    <property type="match status" value="1"/>
</dbReference>
<organism evidence="3 4">
    <name type="scientific">Polarella glacialis</name>
    <name type="common">Dinoflagellate</name>
    <dbReference type="NCBI Taxonomy" id="89957"/>
    <lineage>
        <taxon>Eukaryota</taxon>
        <taxon>Sar</taxon>
        <taxon>Alveolata</taxon>
        <taxon>Dinophyceae</taxon>
        <taxon>Suessiales</taxon>
        <taxon>Suessiaceae</taxon>
        <taxon>Polarella</taxon>
    </lineage>
</organism>
<feature type="compositionally biased region" description="Basic and acidic residues" evidence="1">
    <location>
        <begin position="86"/>
        <end position="100"/>
    </location>
</feature>
<protein>
    <recommendedName>
        <fullName evidence="5">Calmodulin-lysine N-methyltransferase</fullName>
    </recommendedName>
</protein>
<dbReference type="InterPro" id="IPR029063">
    <property type="entry name" value="SAM-dependent_MTases_sf"/>
</dbReference>
<dbReference type="AlphaFoldDB" id="A0A813D1A0"/>
<keyword evidence="2" id="KW-0732">Signal</keyword>
<sequence length="454" mass="47518">MSRRRLHCFGCSPAACFVSFLLVHTTPAASTLVASATSIRATAAAAIAAALPPLLGVATFLPLTASLATSEEPEEEVCEAGTGSGCKDESQTVLAKKSDRELEESVSPNSRSGASKASKAKSRRAKHVLEGPLPDDAAGRWRLVLKEEHTATGDWSGHRVWPSALALLGHLFDIVQDARSGDSSPSPVSAFTGLRVLEIGCGLPLLASALASLGAEVCATDHPRALPKAEAAIQREDPSHTALQGLTASSQSRLRLRPLAWGRNGGSDVNFSSLCGFDGPVDLLIGADLVYDGFPVDALHETVVDALLNQGAIAILALQPRLFPMAAALKEPRLVASFLRRLAQQGGGWDVTARPAGPDAFGAAQQPLLPDGQVASKGLVIATVTPPGARALGRVNTLRVEAVASERQEAPGLSYQREDLGPQTLVAGPRKNVDDEDDDLRPGENKRDTSTSDL</sequence>
<feature type="region of interest" description="Disordered" evidence="1">
    <location>
        <begin position="406"/>
        <end position="454"/>
    </location>
</feature>
<feature type="region of interest" description="Disordered" evidence="1">
    <location>
        <begin position="71"/>
        <end position="133"/>
    </location>
</feature>
<feature type="chain" id="PRO_5032596093" description="Calmodulin-lysine N-methyltransferase" evidence="2">
    <location>
        <begin position="29"/>
        <end position="454"/>
    </location>
</feature>
<dbReference type="Pfam" id="PF10294">
    <property type="entry name" value="Methyltransf_16"/>
    <property type="match status" value="1"/>
</dbReference>
<dbReference type="SUPFAM" id="SSF53335">
    <property type="entry name" value="S-adenosyl-L-methionine-dependent methyltransferases"/>
    <property type="match status" value="1"/>
</dbReference>
<name>A0A813D1A0_POLGL</name>
<proteinExistence type="predicted"/>
<comment type="caution">
    <text evidence="3">The sequence shown here is derived from an EMBL/GenBank/DDBJ whole genome shotgun (WGS) entry which is preliminary data.</text>
</comment>
<evidence type="ECO:0000313" key="4">
    <source>
        <dbReference type="Proteomes" id="UP000654075"/>
    </source>
</evidence>
<feature type="signal peptide" evidence="2">
    <location>
        <begin position="1"/>
        <end position="28"/>
    </location>
</feature>
<dbReference type="PANTHER" id="PTHR14614">
    <property type="entry name" value="HEPATOCELLULAR CARCINOMA-ASSOCIATED ANTIGEN"/>
    <property type="match status" value="1"/>
</dbReference>
<feature type="compositionally biased region" description="Basic and acidic residues" evidence="1">
    <location>
        <begin position="440"/>
        <end position="454"/>
    </location>
</feature>
<gene>
    <name evidence="3" type="ORF">PGLA1383_LOCUS306</name>
</gene>
<evidence type="ECO:0000256" key="1">
    <source>
        <dbReference type="SAM" id="MobiDB-lite"/>
    </source>
</evidence>
<accession>A0A813D1A0</accession>
<dbReference type="PANTHER" id="PTHR14614:SF132">
    <property type="entry name" value="PROTEIN-LYSINE METHYLTRANSFERASE C42C1.13"/>
    <property type="match status" value="1"/>
</dbReference>
<keyword evidence="4" id="KW-1185">Reference proteome</keyword>
<dbReference type="EMBL" id="CAJNNV010000054">
    <property type="protein sequence ID" value="CAE8581279.1"/>
    <property type="molecule type" value="Genomic_DNA"/>
</dbReference>
<evidence type="ECO:0000256" key="2">
    <source>
        <dbReference type="SAM" id="SignalP"/>
    </source>
</evidence>
<dbReference type="OrthoDB" id="419812at2759"/>
<evidence type="ECO:0008006" key="5">
    <source>
        <dbReference type="Google" id="ProtNLM"/>
    </source>
</evidence>
<evidence type="ECO:0000313" key="3">
    <source>
        <dbReference type="EMBL" id="CAE8581279.1"/>
    </source>
</evidence>
<reference evidence="3" key="1">
    <citation type="submission" date="2021-02" db="EMBL/GenBank/DDBJ databases">
        <authorList>
            <person name="Dougan E. K."/>
            <person name="Rhodes N."/>
            <person name="Thang M."/>
            <person name="Chan C."/>
        </authorList>
    </citation>
    <scope>NUCLEOTIDE SEQUENCE</scope>
</reference>